<reference evidence="1 2" key="1">
    <citation type="submission" date="2012-08" db="EMBL/GenBank/DDBJ databases">
        <title>Oryza genome evolution.</title>
        <authorList>
            <person name="Wing R.A."/>
        </authorList>
    </citation>
    <scope>NUCLEOTIDE SEQUENCE</scope>
</reference>
<dbReference type="Proteomes" id="UP000032180">
    <property type="component" value="Chromosome 11"/>
</dbReference>
<organism evidence="1 2">
    <name type="scientific">Leersia perrieri</name>
    <dbReference type="NCBI Taxonomy" id="77586"/>
    <lineage>
        <taxon>Eukaryota</taxon>
        <taxon>Viridiplantae</taxon>
        <taxon>Streptophyta</taxon>
        <taxon>Embryophyta</taxon>
        <taxon>Tracheophyta</taxon>
        <taxon>Spermatophyta</taxon>
        <taxon>Magnoliopsida</taxon>
        <taxon>Liliopsida</taxon>
        <taxon>Poales</taxon>
        <taxon>Poaceae</taxon>
        <taxon>BOP clade</taxon>
        <taxon>Oryzoideae</taxon>
        <taxon>Oryzeae</taxon>
        <taxon>Oryzinae</taxon>
        <taxon>Leersia</taxon>
    </lineage>
</organism>
<sequence>MLLRHTTRDDLSSAQLQGGVPICSAGKVRALVFAVTGKVSGSCGDPDGADQEAGGLMCYTQCFFLREAKGVTLPRRPWMELIERYKRWKFL</sequence>
<reference evidence="1" key="3">
    <citation type="submission" date="2015-04" db="UniProtKB">
        <authorList>
            <consortium name="EnsemblPlants"/>
        </authorList>
    </citation>
    <scope>IDENTIFICATION</scope>
</reference>
<evidence type="ECO:0000313" key="1">
    <source>
        <dbReference type="EnsemblPlants" id="LPERR11G14230.3"/>
    </source>
</evidence>
<protein>
    <submittedName>
        <fullName evidence="1">Uncharacterized protein</fullName>
    </submittedName>
</protein>
<dbReference type="Gramene" id="LPERR11G14230.3">
    <property type="protein sequence ID" value="LPERR11G14230.3"/>
    <property type="gene ID" value="LPERR11G14230"/>
</dbReference>
<keyword evidence="2" id="KW-1185">Reference proteome</keyword>
<dbReference type="AlphaFoldDB" id="A0A0D9XTF4"/>
<evidence type="ECO:0000313" key="2">
    <source>
        <dbReference type="Proteomes" id="UP000032180"/>
    </source>
</evidence>
<reference evidence="2" key="2">
    <citation type="submission" date="2013-12" db="EMBL/GenBank/DDBJ databases">
        <authorList>
            <person name="Yu Y."/>
            <person name="Lee S."/>
            <person name="de Baynast K."/>
            <person name="Wissotski M."/>
            <person name="Liu L."/>
            <person name="Talag J."/>
            <person name="Goicoechea J."/>
            <person name="Angelova A."/>
            <person name="Jetty R."/>
            <person name="Kudrna D."/>
            <person name="Golser W."/>
            <person name="Rivera L."/>
            <person name="Zhang J."/>
            <person name="Wing R."/>
        </authorList>
    </citation>
    <scope>NUCLEOTIDE SEQUENCE</scope>
</reference>
<accession>A0A0D9XTF4</accession>
<proteinExistence type="predicted"/>
<dbReference type="EnsemblPlants" id="LPERR11G14230.3">
    <property type="protein sequence ID" value="LPERR11G14230.3"/>
    <property type="gene ID" value="LPERR11G14230"/>
</dbReference>
<name>A0A0D9XTF4_9ORYZ</name>